<dbReference type="Gene3D" id="3.30.70.1820">
    <property type="entry name" value="L1 transposable element, RRM domain"/>
    <property type="match status" value="1"/>
</dbReference>
<reference evidence="1" key="1">
    <citation type="journal article" date="2019" name="bioRxiv">
        <title>The Genome of the Zebra Mussel, Dreissena polymorpha: A Resource for Invasive Species Research.</title>
        <authorList>
            <person name="McCartney M.A."/>
            <person name="Auch B."/>
            <person name="Kono T."/>
            <person name="Mallez S."/>
            <person name="Zhang Y."/>
            <person name="Obille A."/>
            <person name="Becker A."/>
            <person name="Abrahante J.E."/>
            <person name="Garbe J."/>
            <person name="Badalamenti J.P."/>
            <person name="Herman A."/>
            <person name="Mangelson H."/>
            <person name="Liachko I."/>
            <person name="Sullivan S."/>
            <person name="Sone E.D."/>
            <person name="Koren S."/>
            <person name="Silverstein K.A.T."/>
            <person name="Beckman K.B."/>
            <person name="Gohl D.M."/>
        </authorList>
    </citation>
    <scope>NUCLEOTIDE SEQUENCE</scope>
    <source>
        <strain evidence="1">Duluth1</strain>
        <tissue evidence="1">Whole animal</tissue>
    </source>
</reference>
<name>A0A9D4D5J3_DREPO</name>
<gene>
    <name evidence="1" type="ORF">DPMN_045059</name>
</gene>
<proteinExistence type="predicted"/>
<evidence type="ECO:0000313" key="2">
    <source>
        <dbReference type="Proteomes" id="UP000828390"/>
    </source>
</evidence>
<reference evidence="1" key="2">
    <citation type="submission" date="2020-11" db="EMBL/GenBank/DDBJ databases">
        <authorList>
            <person name="McCartney M.A."/>
            <person name="Auch B."/>
            <person name="Kono T."/>
            <person name="Mallez S."/>
            <person name="Becker A."/>
            <person name="Gohl D.M."/>
            <person name="Silverstein K.A.T."/>
            <person name="Koren S."/>
            <person name="Bechman K.B."/>
            <person name="Herman A."/>
            <person name="Abrahante J.E."/>
            <person name="Garbe J."/>
        </authorList>
    </citation>
    <scope>NUCLEOTIDE SEQUENCE</scope>
    <source>
        <strain evidence="1">Duluth1</strain>
        <tissue evidence="1">Whole animal</tissue>
    </source>
</reference>
<comment type="caution">
    <text evidence="1">The sequence shown here is derived from an EMBL/GenBank/DDBJ whole genome shotgun (WGS) entry which is preliminary data.</text>
</comment>
<sequence>MEGSLTASSKRHENLERYVKKQNLKVFNLEDNGNETQAQTEAKLIDAINSQLGLSENENSFDFAYRLSTKSTTRPVLIKCANMKIRDRIMANLGPKGKLGKKYEFELAKTCPSM</sequence>
<accession>A0A9D4D5J3</accession>
<dbReference type="AlphaFoldDB" id="A0A9D4D5J3"/>
<dbReference type="Proteomes" id="UP000828390">
    <property type="component" value="Unassembled WGS sequence"/>
</dbReference>
<protein>
    <submittedName>
        <fullName evidence="1">Uncharacterized protein</fullName>
    </submittedName>
</protein>
<dbReference type="EMBL" id="JAIWYP010000011">
    <property type="protein sequence ID" value="KAH3738425.1"/>
    <property type="molecule type" value="Genomic_DNA"/>
</dbReference>
<keyword evidence="2" id="KW-1185">Reference proteome</keyword>
<evidence type="ECO:0000313" key="1">
    <source>
        <dbReference type="EMBL" id="KAH3738425.1"/>
    </source>
</evidence>
<organism evidence="1 2">
    <name type="scientific">Dreissena polymorpha</name>
    <name type="common">Zebra mussel</name>
    <name type="synonym">Mytilus polymorpha</name>
    <dbReference type="NCBI Taxonomy" id="45954"/>
    <lineage>
        <taxon>Eukaryota</taxon>
        <taxon>Metazoa</taxon>
        <taxon>Spiralia</taxon>
        <taxon>Lophotrochozoa</taxon>
        <taxon>Mollusca</taxon>
        <taxon>Bivalvia</taxon>
        <taxon>Autobranchia</taxon>
        <taxon>Heteroconchia</taxon>
        <taxon>Euheterodonta</taxon>
        <taxon>Imparidentia</taxon>
        <taxon>Neoheterodontei</taxon>
        <taxon>Myida</taxon>
        <taxon>Dreissenoidea</taxon>
        <taxon>Dreissenidae</taxon>
        <taxon>Dreissena</taxon>
    </lineage>
</organism>